<feature type="chain" id="PRO_5043731437" description="Apoptosis-inducing factor 1, mitochondrial" evidence="13">
    <location>
        <begin position="18"/>
        <end position="516"/>
    </location>
</feature>
<evidence type="ECO:0000313" key="17">
    <source>
        <dbReference type="Proteomes" id="UP001075354"/>
    </source>
</evidence>
<name>A0AAV7X660_9NEOP</name>
<comment type="catalytic activity">
    <reaction evidence="11">
        <text>A + NADH + H(+) = AH2 + NAD(+)</text>
        <dbReference type="Rhea" id="RHEA:11356"/>
        <dbReference type="ChEBI" id="CHEBI:13193"/>
        <dbReference type="ChEBI" id="CHEBI:15378"/>
        <dbReference type="ChEBI" id="CHEBI:17499"/>
        <dbReference type="ChEBI" id="CHEBI:57540"/>
        <dbReference type="ChEBI" id="CHEBI:57945"/>
    </reaction>
</comment>
<evidence type="ECO:0000256" key="3">
    <source>
        <dbReference type="ARBA" id="ARBA00006442"/>
    </source>
</evidence>
<dbReference type="InterPro" id="IPR029324">
    <property type="entry name" value="AIF_C"/>
</dbReference>
<evidence type="ECO:0000256" key="2">
    <source>
        <dbReference type="ARBA" id="ARBA00004173"/>
    </source>
</evidence>
<evidence type="ECO:0000256" key="10">
    <source>
        <dbReference type="ARBA" id="ARBA00023128"/>
    </source>
</evidence>
<evidence type="ECO:0000313" key="16">
    <source>
        <dbReference type="EMBL" id="KAJ1521380.1"/>
    </source>
</evidence>
<evidence type="ECO:0000259" key="15">
    <source>
        <dbReference type="Pfam" id="PF14721"/>
    </source>
</evidence>
<evidence type="ECO:0000256" key="6">
    <source>
        <dbReference type="ARBA" id="ARBA00022827"/>
    </source>
</evidence>
<dbReference type="Proteomes" id="UP001075354">
    <property type="component" value="Chromosome 13"/>
</dbReference>
<evidence type="ECO:0000256" key="11">
    <source>
        <dbReference type="ARBA" id="ARBA00047786"/>
    </source>
</evidence>
<dbReference type="InterPro" id="IPR016156">
    <property type="entry name" value="FAD/NAD-linked_Rdtase_dimer_sf"/>
</dbReference>
<accession>A0AAV7X660</accession>
<dbReference type="GO" id="GO:0006915">
    <property type="term" value="P:apoptotic process"/>
    <property type="evidence" value="ECO:0007669"/>
    <property type="project" value="UniProtKB-KW"/>
</dbReference>
<dbReference type="GO" id="GO:0016174">
    <property type="term" value="F:NAD(P)H oxidase H2O2-forming activity"/>
    <property type="evidence" value="ECO:0007669"/>
    <property type="project" value="TreeGrafter"/>
</dbReference>
<evidence type="ECO:0008006" key="18">
    <source>
        <dbReference type="Google" id="ProtNLM"/>
    </source>
</evidence>
<comment type="caution">
    <text evidence="16">The sequence shown here is derived from an EMBL/GenBank/DDBJ whole genome shotgun (WGS) entry which is preliminary data.</text>
</comment>
<comment type="similarity">
    <text evidence="3">Belongs to the FAD-dependent oxidoreductase family.</text>
</comment>
<evidence type="ECO:0000256" key="12">
    <source>
        <dbReference type="SAM" id="MobiDB-lite"/>
    </source>
</evidence>
<dbReference type="Pfam" id="PF14721">
    <property type="entry name" value="AIF_C"/>
    <property type="match status" value="1"/>
</dbReference>
<organism evidence="16 17">
    <name type="scientific">Megalurothrips usitatus</name>
    <name type="common">bean blossom thrips</name>
    <dbReference type="NCBI Taxonomy" id="439358"/>
    <lineage>
        <taxon>Eukaryota</taxon>
        <taxon>Metazoa</taxon>
        <taxon>Ecdysozoa</taxon>
        <taxon>Arthropoda</taxon>
        <taxon>Hexapoda</taxon>
        <taxon>Insecta</taxon>
        <taxon>Pterygota</taxon>
        <taxon>Neoptera</taxon>
        <taxon>Paraneoptera</taxon>
        <taxon>Thysanoptera</taxon>
        <taxon>Terebrantia</taxon>
        <taxon>Thripoidea</taxon>
        <taxon>Thripidae</taxon>
        <taxon>Megalurothrips</taxon>
    </lineage>
</organism>
<evidence type="ECO:0000256" key="8">
    <source>
        <dbReference type="ARBA" id="ARBA00023002"/>
    </source>
</evidence>
<reference evidence="16" key="1">
    <citation type="submission" date="2022-12" db="EMBL/GenBank/DDBJ databases">
        <title>Chromosome-level genome assembly of the bean flower thrips Megalurothrips usitatus.</title>
        <authorList>
            <person name="Ma L."/>
            <person name="Liu Q."/>
            <person name="Li H."/>
            <person name="Cai W."/>
        </authorList>
    </citation>
    <scope>NUCLEOTIDE SEQUENCE</scope>
    <source>
        <strain evidence="16">Cailab_2022a</strain>
    </source>
</reference>
<dbReference type="SMART" id="SM01353">
    <property type="entry name" value="AIF_C"/>
    <property type="match status" value="1"/>
</dbReference>
<dbReference type="PRINTS" id="PR00411">
    <property type="entry name" value="PNDRDTASEI"/>
</dbReference>
<keyword evidence="4" id="KW-0285">Flavoprotein</keyword>
<gene>
    <name evidence="16" type="ORF">ONE63_003055</name>
</gene>
<keyword evidence="9" id="KW-0520">NAD</keyword>
<dbReference type="Gene3D" id="3.50.50.60">
    <property type="entry name" value="FAD/NAD(P)-binding domain"/>
    <property type="match status" value="2"/>
</dbReference>
<keyword evidence="5" id="KW-0053">Apoptosis</keyword>
<dbReference type="EMBL" id="JAPTSV010000013">
    <property type="protein sequence ID" value="KAJ1521380.1"/>
    <property type="molecule type" value="Genomic_DNA"/>
</dbReference>
<dbReference type="SUPFAM" id="SSF55424">
    <property type="entry name" value="FAD/NAD-linked reductases, dimerisation (C-terminal) domain"/>
    <property type="match status" value="1"/>
</dbReference>
<dbReference type="PRINTS" id="PR00368">
    <property type="entry name" value="FADPNR"/>
</dbReference>
<comment type="subcellular location">
    <subcellularLocation>
        <location evidence="2">Mitochondrion</location>
    </subcellularLocation>
</comment>
<evidence type="ECO:0000256" key="13">
    <source>
        <dbReference type="SAM" id="SignalP"/>
    </source>
</evidence>
<feature type="signal peptide" evidence="13">
    <location>
        <begin position="1"/>
        <end position="17"/>
    </location>
</feature>
<dbReference type="AlphaFoldDB" id="A0AAV7X660"/>
<dbReference type="InterPro" id="IPR023753">
    <property type="entry name" value="FAD/NAD-binding_dom"/>
</dbReference>
<keyword evidence="8" id="KW-0560">Oxidoreductase</keyword>
<feature type="domain" description="Mitochondrial apoptosis-inducing factor C-terminal" evidence="15">
    <location>
        <begin position="366"/>
        <end position="497"/>
    </location>
</feature>
<evidence type="ECO:0000259" key="14">
    <source>
        <dbReference type="Pfam" id="PF07992"/>
    </source>
</evidence>
<keyword evidence="7" id="KW-0809">Transit peptide</keyword>
<dbReference type="GO" id="GO:0005739">
    <property type="term" value="C:mitochondrion"/>
    <property type="evidence" value="ECO:0007669"/>
    <property type="project" value="UniProtKB-SubCell"/>
</dbReference>
<dbReference type="GO" id="GO:0046983">
    <property type="term" value="F:protein dimerization activity"/>
    <property type="evidence" value="ECO:0007669"/>
    <property type="project" value="InterPro"/>
</dbReference>
<dbReference type="Gene3D" id="3.30.390.30">
    <property type="match status" value="1"/>
</dbReference>
<keyword evidence="13" id="KW-0732">Signal</keyword>
<keyword evidence="10" id="KW-0496">Mitochondrion</keyword>
<dbReference type="Pfam" id="PF07992">
    <property type="entry name" value="Pyr_redox_2"/>
    <property type="match status" value="1"/>
</dbReference>
<sequence length="516" mass="56952">MIYRVFPFLFFIGKAALVKIPSSSSEIPASVPYLLIGGGTASFAAFRAIKSLDAKAKVLIVSEESYLPYMRPPLSKEVWYDPDADKDDELTFKQWNGSEKSLFYEPEDFYISVKSLDESPKGGVAVARGWKITKIDPVKRVAYLEDGHEIKYEKCLLATGATPKMLDVFSKAPEEIQKYVSTFRGIPDYVELNKLVKETESIAIVGGGFLGSELACALARRAKLENPKLKVYQIFKEPGNMHKILPEYLSLWTTNKVSNEGVQVITNSEVQDVKLESNSVSLILNDGNKVSANKVIVAVGVDPNTELARSSGLEVEPDCGGFVVNAELEARSHLFAAGDCSCFYDVKFGRRRVEHHDHAVISGRLAGENMVGAGKPYLHQSMFWSDLGPDIGFEAIGVVDSSLPTVAVFAKASDKDSPKAAVAESDDNIRSNLKANQSKSSTDDTSQKDPSSGKGLSKGENEYGKGVIFYLRNDYVVGIVLWNVFRRMTVARQVLKDEKKYDDLNEVAKLFNIFEE</sequence>
<comment type="cofactor">
    <cofactor evidence="1">
        <name>FAD</name>
        <dbReference type="ChEBI" id="CHEBI:57692"/>
    </cofactor>
</comment>
<dbReference type="InterPro" id="IPR036188">
    <property type="entry name" value="FAD/NAD-bd_sf"/>
</dbReference>
<dbReference type="InterPro" id="IPR050446">
    <property type="entry name" value="FAD-oxidoreductase/Apoptosis"/>
</dbReference>
<dbReference type="PANTHER" id="PTHR43557:SF4">
    <property type="entry name" value="APOPTOSIS-INDUCING FACTOR 1, MITOCHONDRIAL"/>
    <property type="match status" value="1"/>
</dbReference>
<dbReference type="GO" id="GO:0071949">
    <property type="term" value="F:FAD binding"/>
    <property type="evidence" value="ECO:0007669"/>
    <property type="project" value="TreeGrafter"/>
</dbReference>
<evidence type="ECO:0000256" key="5">
    <source>
        <dbReference type="ARBA" id="ARBA00022703"/>
    </source>
</evidence>
<feature type="domain" description="FAD/NAD(P)-binding" evidence="14">
    <location>
        <begin position="34"/>
        <end position="361"/>
    </location>
</feature>
<keyword evidence="17" id="KW-1185">Reference proteome</keyword>
<evidence type="ECO:0000256" key="1">
    <source>
        <dbReference type="ARBA" id="ARBA00001974"/>
    </source>
</evidence>
<feature type="region of interest" description="Disordered" evidence="12">
    <location>
        <begin position="419"/>
        <end position="458"/>
    </location>
</feature>
<evidence type="ECO:0000256" key="4">
    <source>
        <dbReference type="ARBA" id="ARBA00022630"/>
    </source>
</evidence>
<proteinExistence type="inferred from homology"/>
<protein>
    <recommendedName>
        <fullName evidence="18">Apoptosis-inducing factor 1, mitochondrial</fullName>
    </recommendedName>
</protein>
<keyword evidence="6" id="KW-0274">FAD</keyword>
<evidence type="ECO:0000256" key="7">
    <source>
        <dbReference type="ARBA" id="ARBA00022946"/>
    </source>
</evidence>
<dbReference type="PANTHER" id="PTHR43557">
    <property type="entry name" value="APOPTOSIS-INDUCING FACTOR 1"/>
    <property type="match status" value="1"/>
</dbReference>
<dbReference type="GO" id="GO:0033108">
    <property type="term" value="P:mitochondrial respiratory chain complex assembly"/>
    <property type="evidence" value="ECO:0007669"/>
    <property type="project" value="TreeGrafter"/>
</dbReference>
<dbReference type="SUPFAM" id="SSF51905">
    <property type="entry name" value="FAD/NAD(P)-binding domain"/>
    <property type="match status" value="2"/>
</dbReference>
<evidence type="ECO:0000256" key="9">
    <source>
        <dbReference type="ARBA" id="ARBA00023027"/>
    </source>
</evidence>